<evidence type="ECO:0000313" key="8">
    <source>
        <dbReference type="EMBL" id="MBB4651583.1"/>
    </source>
</evidence>
<dbReference type="PANTHER" id="PTHR42740">
    <property type="entry name" value="RIBONUCLEASE VAPC3"/>
    <property type="match status" value="1"/>
</dbReference>
<evidence type="ECO:0000259" key="7">
    <source>
        <dbReference type="Pfam" id="PF01850"/>
    </source>
</evidence>
<dbReference type="EC" id="3.1.-.-" evidence="6"/>
<dbReference type="InterPro" id="IPR051749">
    <property type="entry name" value="PINc/VapC_TA_RNase"/>
</dbReference>
<proteinExistence type="inferred from homology"/>
<evidence type="ECO:0000256" key="1">
    <source>
        <dbReference type="ARBA" id="ARBA00022649"/>
    </source>
</evidence>
<keyword evidence="2 6" id="KW-0540">Nuclease</keyword>
<keyword evidence="1 6" id="KW-1277">Toxin-antitoxin system</keyword>
<evidence type="ECO:0000256" key="3">
    <source>
        <dbReference type="ARBA" id="ARBA00022723"/>
    </source>
</evidence>
<keyword evidence="5 6" id="KW-0460">Magnesium</keyword>
<evidence type="ECO:0000256" key="6">
    <source>
        <dbReference type="HAMAP-Rule" id="MF_00265"/>
    </source>
</evidence>
<dbReference type="PANTHER" id="PTHR42740:SF1">
    <property type="entry name" value="RIBONUCLEASE VAPC3"/>
    <property type="match status" value="1"/>
</dbReference>
<accession>A0ABR6L4P2</accession>
<dbReference type="InterPro" id="IPR002716">
    <property type="entry name" value="PIN_dom"/>
</dbReference>
<name>A0ABR6L4P2_9HYPH</name>
<dbReference type="SUPFAM" id="SSF88723">
    <property type="entry name" value="PIN domain-like"/>
    <property type="match status" value="1"/>
</dbReference>
<dbReference type="HAMAP" id="MF_00265">
    <property type="entry name" value="VapC_Nob1"/>
    <property type="match status" value="1"/>
</dbReference>
<evidence type="ECO:0000256" key="2">
    <source>
        <dbReference type="ARBA" id="ARBA00022722"/>
    </source>
</evidence>
<evidence type="ECO:0000256" key="4">
    <source>
        <dbReference type="ARBA" id="ARBA00022801"/>
    </source>
</evidence>
<evidence type="ECO:0000313" key="9">
    <source>
        <dbReference type="Proteomes" id="UP000539538"/>
    </source>
</evidence>
<keyword evidence="6" id="KW-0800">Toxin</keyword>
<keyword evidence="3 6" id="KW-0479">Metal-binding</keyword>
<dbReference type="RefSeq" id="WP_183263369.1">
    <property type="nucleotide sequence ID" value="NZ_BAAAVZ010000010.1"/>
</dbReference>
<keyword evidence="9" id="KW-1185">Reference proteome</keyword>
<evidence type="ECO:0000256" key="5">
    <source>
        <dbReference type="ARBA" id="ARBA00022842"/>
    </source>
</evidence>
<dbReference type="Pfam" id="PF01850">
    <property type="entry name" value="PIN"/>
    <property type="match status" value="1"/>
</dbReference>
<protein>
    <recommendedName>
        <fullName evidence="6">Ribonuclease VapC</fullName>
        <shortName evidence="6">RNase VapC</shortName>
        <ecNumber evidence="6">3.1.-.-</ecNumber>
    </recommendedName>
    <alternativeName>
        <fullName evidence="6">Toxin VapC</fullName>
    </alternativeName>
</protein>
<feature type="binding site" evidence="6">
    <location>
        <position position="96"/>
    </location>
    <ligand>
        <name>Mg(2+)</name>
        <dbReference type="ChEBI" id="CHEBI:18420"/>
    </ligand>
</feature>
<sequence length="129" mass="14731">MIVVDTSVWIFALRDVQRESVAKLHRATAQGKILLGDMVLLEVLRGVRDDRHATFFETHLRKYPIVPMMDDRLAVAAAANYRHLRARGITIRALADLIIATFCIEHGHMLLHDDRDFLPMAEYLGLRLA</sequence>
<feature type="domain" description="PIN" evidence="7">
    <location>
        <begin position="2"/>
        <end position="118"/>
    </location>
</feature>
<comment type="function">
    <text evidence="6">Toxic component of a toxin-antitoxin (TA) system. An RNase.</text>
</comment>
<comment type="caution">
    <text evidence="8">The sequence shown here is derived from an EMBL/GenBank/DDBJ whole genome shotgun (WGS) entry which is preliminary data.</text>
</comment>
<feature type="binding site" evidence="6">
    <location>
        <position position="5"/>
    </location>
    <ligand>
        <name>Mg(2+)</name>
        <dbReference type="ChEBI" id="CHEBI:18420"/>
    </ligand>
</feature>
<comment type="cofactor">
    <cofactor evidence="6">
        <name>Mg(2+)</name>
        <dbReference type="ChEBI" id="CHEBI:18420"/>
    </cofactor>
</comment>
<gene>
    <name evidence="6" type="primary">vapC</name>
    <name evidence="8" type="ORF">GGQ99_003350</name>
</gene>
<dbReference type="Proteomes" id="UP000539538">
    <property type="component" value="Unassembled WGS sequence"/>
</dbReference>
<organism evidence="8 9">
    <name type="scientific">Aminobacter niigataensis</name>
    <dbReference type="NCBI Taxonomy" id="83265"/>
    <lineage>
        <taxon>Bacteria</taxon>
        <taxon>Pseudomonadati</taxon>
        <taxon>Pseudomonadota</taxon>
        <taxon>Alphaproteobacteria</taxon>
        <taxon>Hyphomicrobiales</taxon>
        <taxon>Phyllobacteriaceae</taxon>
        <taxon>Aminobacter</taxon>
    </lineage>
</organism>
<dbReference type="InterPro" id="IPR029060">
    <property type="entry name" value="PIN-like_dom_sf"/>
</dbReference>
<dbReference type="CDD" id="cd18760">
    <property type="entry name" value="PIN_MtVapC3-like"/>
    <property type="match status" value="1"/>
</dbReference>
<reference evidence="8 9" key="1">
    <citation type="submission" date="2020-08" db="EMBL/GenBank/DDBJ databases">
        <title>Genomic Encyclopedia of Type Strains, Phase IV (KMG-IV): sequencing the most valuable type-strain genomes for metagenomic binning, comparative biology and taxonomic classification.</title>
        <authorList>
            <person name="Goeker M."/>
        </authorList>
    </citation>
    <scope>NUCLEOTIDE SEQUENCE [LARGE SCALE GENOMIC DNA]</scope>
    <source>
        <strain evidence="8 9">DSM 7050</strain>
    </source>
</reference>
<dbReference type="Gene3D" id="3.40.50.1010">
    <property type="entry name" value="5'-nuclease"/>
    <property type="match status" value="1"/>
</dbReference>
<comment type="similarity">
    <text evidence="6">Belongs to the PINc/VapC protein family.</text>
</comment>
<dbReference type="InterPro" id="IPR022907">
    <property type="entry name" value="VapC_family"/>
</dbReference>
<dbReference type="EMBL" id="JACHOT010000004">
    <property type="protein sequence ID" value="MBB4651583.1"/>
    <property type="molecule type" value="Genomic_DNA"/>
</dbReference>
<keyword evidence="4 6" id="KW-0378">Hydrolase</keyword>